<proteinExistence type="predicted"/>
<feature type="domain" description="CHK kinase-like" evidence="1">
    <location>
        <begin position="154"/>
        <end position="338"/>
    </location>
</feature>
<dbReference type="SUPFAM" id="SSF56112">
    <property type="entry name" value="Protein kinase-like (PK-like)"/>
    <property type="match status" value="1"/>
</dbReference>
<evidence type="ECO:0000313" key="3">
    <source>
        <dbReference type="Proteomes" id="UP000095284"/>
    </source>
</evidence>
<dbReference type="InterPro" id="IPR011009">
    <property type="entry name" value="Kinase-like_dom_sf"/>
</dbReference>
<accession>A0A1I7RM21</accession>
<evidence type="ECO:0000313" key="5">
    <source>
        <dbReference type="WBParaSite" id="BXY_0175600.1"/>
    </source>
</evidence>
<dbReference type="SMART" id="SM00587">
    <property type="entry name" value="CHK"/>
    <property type="match status" value="1"/>
</dbReference>
<dbReference type="AlphaFoldDB" id="A0A1I7RM21"/>
<dbReference type="Proteomes" id="UP000095284">
    <property type="component" value="Unplaced"/>
</dbReference>
<dbReference type="Gene3D" id="3.90.1200.10">
    <property type="match status" value="1"/>
</dbReference>
<dbReference type="Pfam" id="PF07914">
    <property type="entry name" value="DUF1679"/>
    <property type="match status" value="1"/>
</dbReference>
<protein>
    <submittedName>
        <fullName evidence="2">(pine wood nematode) hypothetical protein</fullName>
    </submittedName>
    <submittedName>
        <fullName evidence="5">CHK domain-containing protein</fullName>
    </submittedName>
</protein>
<sequence length="418" mass="47228">MVVKALNLDDELGITGYSSRWVLEKLEKHCDDYVKAKGDKKAVHIDAHDVSDGKGYMSRVFITKVKFDDNTDFTLAMKIPTSDIIEEKVMSMEGMKDDAARALIDNLMEAHNIECDAISLVASFSDFPTPKVYYVEKSRQGNVSGLEGREAPGVIMMNALNGASLGPIRSVTKQQCINAALDFAALHNNIAQLEDEKWKNKFDSTMHWDKGMMGSTIAMVDSFAKTYPELADFNKVIQSIDIFKYTKYALKDRPAQLNAWTYVHGDVWTNNVMFKKHADGSAGDEVLAYIDYQIGFEGNPIFDICRFLTFCADGDVRREVEPIALKAYHDRLTELFHQRGVQVPYSLENVQELYDLAFVHEAIQSMLMITFAGNEHLPEKIVEAQTAKIHLKLRFNLLDAEKNWKKWNLGAISGIKDL</sequence>
<name>A0A1I7RM21_BURXY</name>
<dbReference type="InterPro" id="IPR015897">
    <property type="entry name" value="CHK_kinase-like"/>
</dbReference>
<dbReference type="InterPro" id="IPR012877">
    <property type="entry name" value="Dhs-27"/>
</dbReference>
<evidence type="ECO:0000313" key="4">
    <source>
        <dbReference type="Proteomes" id="UP000659654"/>
    </source>
</evidence>
<reference evidence="2" key="2">
    <citation type="submission" date="2020-09" db="EMBL/GenBank/DDBJ databases">
        <authorList>
            <person name="Kikuchi T."/>
        </authorList>
    </citation>
    <scope>NUCLEOTIDE SEQUENCE</scope>
    <source>
        <strain evidence="2">Ka4C1</strain>
    </source>
</reference>
<gene>
    <name evidence="2" type="ORF">BXYJ_LOCUS10090</name>
</gene>
<keyword evidence="4" id="KW-1185">Reference proteome</keyword>
<dbReference type="EMBL" id="CAJFDI010000004">
    <property type="protein sequence ID" value="CAD5227719.1"/>
    <property type="molecule type" value="Genomic_DNA"/>
</dbReference>
<dbReference type="PANTHER" id="PTHR23020">
    <property type="entry name" value="UNCHARACTERIZED NUCLEAR HORMONE RECEPTOR-RELATED"/>
    <property type="match status" value="1"/>
</dbReference>
<dbReference type="Proteomes" id="UP000582659">
    <property type="component" value="Unassembled WGS sequence"/>
</dbReference>
<evidence type="ECO:0000313" key="2">
    <source>
        <dbReference type="EMBL" id="CAD5227719.1"/>
    </source>
</evidence>
<organism evidence="3 5">
    <name type="scientific">Bursaphelenchus xylophilus</name>
    <name type="common">Pinewood nematode worm</name>
    <name type="synonym">Aphelenchoides xylophilus</name>
    <dbReference type="NCBI Taxonomy" id="6326"/>
    <lineage>
        <taxon>Eukaryota</taxon>
        <taxon>Metazoa</taxon>
        <taxon>Ecdysozoa</taxon>
        <taxon>Nematoda</taxon>
        <taxon>Chromadorea</taxon>
        <taxon>Rhabditida</taxon>
        <taxon>Tylenchina</taxon>
        <taxon>Tylenchomorpha</taxon>
        <taxon>Aphelenchoidea</taxon>
        <taxon>Aphelenchoididae</taxon>
        <taxon>Bursaphelenchus</taxon>
    </lineage>
</organism>
<dbReference type="InterPro" id="IPR052961">
    <property type="entry name" value="Oxido-Kinase-like_Enzymes"/>
</dbReference>
<evidence type="ECO:0000259" key="1">
    <source>
        <dbReference type="SMART" id="SM00587"/>
    </source>
</evidence>
<dbReference type="PANTHER" id="PTHR23020:SF41">
    <property type="entry name" value="AMINOGLYCOSIDE PHOSPHOTRANSFERASE DOMAIN-CONTAINING PROTEIN"/>
    <property type="match status" value="1"/>
</dbReference>
<reference evidence="5" key="1">
    <citation type="submission" date="2016-11" db="UniProtKB">
        <authorList>
            <consortium name="WormBaseParasite"/>
        </authorList>
    </citation>
    <scope>IDENTIFICATION</scope>
</reference>
<dbReference type="EMBL" id="CAJFCV020000004">
    <property type="protein sequence ID" value="CAG9118128.1"/>
    <property type="molecule type" value="Genomic_DNA"/>
</dbReference>
<dbReference type="Proteomes" id="UP000659654">
    <property type="component" value="Unassembled WGS sequence"/>
</dbReference>
<dbReference type="OrthoDB" id="5915577at2759"/>
<dbReference type="WBParaSite" id="BXY_0175600.1">
    <property type="protein sequence ID" value="BXY_0175600.1"/>
    <property type="gene ID" value="BXY_0175600"/>
</dbReference>